<keyword evidence="1" id="KW-0732">Signal</keyword>
<evidence type="ECO:0000313" key="2">
    <source>
        <dbReference type="EMBL" id="SAI67465.1"/>
    </source>
</evidence>
<dbReference type="Proteomes" id="UP000076848">
    <property type="component" value="Unassembled WGS sequence"/>
</dbReference>
<dbReference type="OrthoDB" id="8796584at2"/>
<dbReference type="Pfam" id="PF13663">
    <property type="entry name" value="DUF4148"/>
    <property type="match status" value="1"/>
</dbReference>
<evidence type="ECO:0000256" key="1">
    <source>
        <dbReference type="SAM" id="SignalP"/>
    </source>
</evidence>
<dbReference type="InterPro" id="IPR025421">
    <property type="entry name" value="DUF4148"/>
</dbReference>
<dbReference type="EMBL" id="FKIF01000002">
    <property type="protein sequence ID" value="SAI67465.1"/>
    <property type="molecule type" value="Genomic_DNA"/>
</dbReference>
<protein>
    <recommendedName>
        <fullName evidence="4">Lipoprotein</fullName>
    </recommendedName>
</protein>
<dbReference type="AlphaFoldDB" id="A0A157SAM0"/>
<sequence>MLTRQMLLAASALLIAHAATAQTAPTTAQPSPAAPTTREAVRQDLDAWVKSGMAELTRRQETPDTNSAEYQRRLARYHELRRQQQTH</sequence>
<keyword evidence="3" id="KW-1185">Reference proteome</keyword>
<accession>A0A157SAM0</accession>
<feature type="chain" id="PRO_5007616092" description="Lipoprotein" evidence="1">
    <location>
        <begin position="22"/>
        <end position="87"/>
    </location>
</feature>
<reference evidence="2 3" key="1">
    <citation type="submission" date="2016-04" db="EMBL/GenBank/DDBJ databases">
        <authorList>
            <consortium name="Pathogen Informatics"/>
        </authorList>
    </citation>
    <scope>NUCLEOTIDE SEQUENCE [LARGE SCALE GENOMIC DNA]</scope>
    <source>
        <strain evidence="2 3">H050680373</strain>
    </source>
</reference>
<dbReference type="STRING" id="288768.SAMEA3906486_01530"/>
<gene>
    <name evidence="2" type="ORF">SAMEA3906486_01530</name>
</gene>
<proteinExistence type="predicted"/>
<feature type="signal peptide" evidence="1">
    <location>
        <begin position="1"/>
        <end position="21"/>
    </location>
</feature>
<evidence type="ECO:0000313" key="3">
    <source>
        <dbReference type="Proteomes" id="UP000076848"/>
    </source>
</evidence>
<evidence type="ECO:0008006" key="4">
    <source>
        <dbReference type="Google" id="ProtNLM"/>
    </source>
</evidence>
<organism evidence="2 3">
    <name type="scientific">Bordetella ansorpii</name>
    <dbReference type="NCBI Taxonomy" id="288768"/>
    <lineage>
        <taxon>Bacteria</taxon>
        <taxon>Pseudomonadati</taxon>
        <taxon>Pseudomonadota</taxon>
        <taxon>Betaproteobacteria</taxon>
        <taxon>Burkholderiales</taxon>
        <taxon>Alcaligenaceae</taxon>
        <taxon>Bordetella</taxon>
    </lineage>
</organism>
<name>A0A157SAM0_9BORD</name>
<dbReference type="RefSeq" id="WP_066125267.1">
    <property type="nucleotide sequence ID" value="NZ_FKIF01000002.1"/>
</dbReference>